<comment type="caution">
    <text evidence="1">The sequence shown here is derived from an EMBL/GenBank/DDBJ whole genome shotgun (WGS) entry which is preliminary data.</text>
</comment>
<sequence length="210" mass="23312">MKNKTLTILITGCLLVILGACGHSQERAGTQEIAQQNLASLKKVDTSLEKFETLEDEMMDALAKDLKSSRSESLISKQKGAVGKNFKARQKELTIVQDEMLNIQKTIQTLEDYQQKNAVDLPKEDVTQAIATLTQLNKTYEAFAHYATEAKESEETFYKKYKADLSQEDIATYLSKINLAHGALFQQLEVLTADLSSGNASMNALDKAVE</sequence>
<dbReference type="AlphaFoldDB" id="A0A0R2I547"/>
<organism evidence="1 2">
    <name type="scientific">Carnobacterium divergens DSM 20623</name>
    <dbReference type="NCBI Taxonomy" id="1449336"/>
    <lineage>
        <taxon>Bacteria</taxon>
        <taxon>Bacillati</taxon>
        <taxon>Bacillota</taxon>
        <taxon>Bacilli</taxon>
        <taxon>Lactobacillales</taxon>
        <taxon>Carnobacteriaceae</taxon>
        <taxon>Carnobacterium</taxon>
    </lineage>
</organism>
<protein>
    <recommendedName>
        <fullName evidence="3">Lipoprotein</fullName>
    </recommendedName>
</protein>
<reference evidence="1 2" key="1">
    <citation type="journal article" date="2015" name="Genome Announc.">
        <title>Expanding the biotechnology potential of lactobacilli through comparative genomics of 213 strains and associated genera.</title>
        <authorList>
            <person name="Sun Z."/>
            <person name="Harris H.M."/>
            <person name="McCann A."/>
            <person name="Guo C."/>
            <person name="Argimon S."/>
            <person name="Zhang W."/>
            <person name="Yang X."/>
            <person name="Jeffery I.B."/>
            <person name="Cooney J.C."/>
            <person name="Kagawa T.F."/>
            <person name="Liu W."/>
            <person name="Song Y."/>
            <person name="Salvetti E."/>
            <person name="Wrobel A."/>
            <person name="Rasinkangas P."/>
            <person name="Parkhill J."/>
            <person name="Rea M.C."/>
            <person name="O'Sullivan O."/>
            <person name="Ritari J."/>
            <person name="Douillard F.P."/>
            <person name="Paul Ross R."/>
            <person name="Yang R."/>
            <person name="Briner A.E."/>
            <person name="Felis G.E."/>
            <person name="de Vos W.M."/>
            <person name="Barrangou R."/>
            <person name="Klaenhammer T.R."/>
            <person name="Caufield P.W."/>
            <person name="Cui Y."/>
            <person name="Zhang H."/>
            <person name="O'Toole P.W."/>
        </authorList>
    </citation>
    <scope>NUCLEOTIDE SEQUENCE [LARGE SCALE GENOMIC DNA]</scope>
    <source>
        <strain evidence="1 2">DSM 20623</strain>
    </source>
</reference>
<gene>
    <name evidence="1" type="ORF">IV74_GL000338</name>
</gene>
<dbReference type="Proteomes" id="UP000051658">
    <property type="component" value="Unassembled WGS sequence"/>
</dbReference>
<accession>A0A0R2I547</accession>
<dbReference type="EMBL" id="JQBS01000007">
    <property type="protein sequence ID" value="KRN57356.1"/>
    <property type="molecule type" value="Genomic_DNA"/>
</dbReference>
<evidence type="ECO:0000313" key="1">
    <source>
        <dbReference type="EMBL" id="KRN57356.1"/>
    </source>
</evidence>
<keyword evidence="2" id="KW-1185">Reference proteome</keyword>
<evidence type="ECO:0000313" key="2">
    <source>
        <dbReference type="Proteomes" id="UP000051658"/>
    </source>
</evidence>
<dbReference type="PATRIC" id="fig|1449336.4.peg.345"/>
<dbReference type="InterPro" id="IPR036785">
    <property type="entry name" value="YkyA-like_sf"/>
</dbReference>
<evidence type="ECO:0008006" key="3">
    <source>
        <dbReference type="Google" id="ProtNLM"/>
    </source>
</evidence>
<dbReference type="GeneID" id="89588332"/>
<dbReference type="RefSeq" id="WP_034570998.1">
    <property type="nucleotide sequence ID" value="NZ_JQBS01000007.1"/>
</dbReference>
<dbReference type="Gene3D" id="1.20.120.570">
    <property type="entry name" value="YkyA-like"/>
    <property type="match status" value="1"/>
</dbReference>
<name>A0A0R2I547_CARDV</name>
<dbReference type="PROSITE" id="PS51257">
    <property type="entry name" value="PROKAR_LIPOPROTEIN"/>
    <property type="match status" value="1"/>
</dbReference>
<proteinExistence type="predicted"/>